<evidence type="ECO:0000313" key="1">
    <source>
        <dbReference type="EMBL" id="GAA56303.1"/>
    </source>
</evidence>
<evidence type="ECO:0000313" key="2">
    <source>
        <dbReference type="Proteomes" id="UP000008909"/>
    </source>
</evidence>
<reference key="2">
    <citation type="submission" date="2011-10" db="EMBL/GenBank/DDBJ databases">
        <title>The genome and transcriptome sequence of Clonorchis sinensis provide insights into the carcinogenic liver fluke.</title>
        <authorList>
            <person name="Wang X."/>
            <person name="Huang Y."/>
            <person name="Chen W."/>
            <person name="Liu H."/>
            <person name="Guo L."/>
            <person name="Chen Y."/>
            <person name="Luo F."/>
            <person name="Zhou W."/>
            <person name="Sun J."/>
            <person name="Mao Q."/>
            <person name="Liang P."/>
            <person name="Zhou C."/>
            <person name="Tian Y."/>
            <person name="Men J."/>
            <person name="Lv X."/>
            <person name="Huang L."/>
            <person name="Zhou J."/>
            <person name="Hu Y."/>
            <person name="Li R."/>
            <person name="Zhang F."/>
            <person name="Lei H."/>
            <person name="Li X."/>
            <person name="Hu X."/>
            <person name="Liang C."/>
            <person name="Xu J."/>
            <person name="Wu Z."/>
            <person name="Yu X."/>
        </authorList>
    </citation>
    <scope>NUCLEOTIDE SEQUENCE</scope>
    <source>
        <strain>Henan</strain>
    </source>
</reference>
<protein>
    <submittedName>
        <fullName evidence="1">Uncharacterized protein</fullName>
    </submittedName>
</protein>
<gene>
    <name evidence="1" type="ORF">CLF_110535</name>
</gene>
<name>G7YTM3_CLOSI</name>
<proteinExistence type="predicted"/>
<dbReference type="Proteomes" id="UP000008909">
    <property type="component" value="Unassembled WGS sequence"/>
</dbReference>
<organism evidence="1 2">
    <name type="scientific">Clonorchis sinensis</name>
    <name type="common">Chinese liver fluke</name>
    <dbReference type="NCBI Taxonomy" id="79923"/>
    <lineage>
        <taxon>Eukaryota</taxon>
        <taxon>Metazoa</taxon>
        <taxon>Spiralia</taxon>
        <taxon>Lophotrochozoa</taxon>
        <taxon>Platyhelminthes</taxon>
        <taxon>Trematoda</taxon>
        <taxon>Digenea</taxon>
        <taxon>Opisthorchiida</taxon>
        <taxon>Opisthorchiata</taxon>
        <taxon>Opisthorchiidae</taxon>
        <taxon>Clonorchis</taxon>
    </lineage>
</organism>
<dbReference type="EMBL" id="DF144212">
    <property type="protein sequence ID" value="GAA56303.1"/>
    <property type="molecule type" value="Genomic_DNA"/>
</dbReference>
<feature type="non-terminal residue" evidence="1">
    <location>
        <position position="132"/>
    </location>
</feature>
<keyword evidence="2" id="KW-1185">Reference proteome</keyword>
<sequence>MSFSLHLEKSAQKAFAVLRMVRRTFSPITRTDSQILHGAYVRPLLEYSNPVVYSGRMRGVTLIEPVQRAATNMVAGLKSVDYETRLAVFDLFPLDYGSLPGGGAQFLLTPCLNKAWPTGFSPLTQQTHGGDM</sequence>
<accession>G7YTM3</accession>
<dbReference type="AlphaFoldDB" id="G7YTM3"/>
<reference evidence="1" key="1">
    <citation type="journal article" date="2011" name="Genome Biol.">
        <title>The draft genome of the carcinogenic human liver fluke Clonorchis sinensis.</title>
        <authorList>
            <person name="Wang X."/>
            <person name="Chen W."/>
            <person name="Huang Y."/>
            <person name="Sun J."/>
            <person name="Men J."/>
            <person name="Liu H."/>
            <person name="Luo F."/>
            <person name="Guo L."/>
            <person name="Lv X."/>
            <person name="Deng C."/>
            <person name="Zhou C."/>
            <person name="Fan Y."/>
            <person name="Li X."/>
            <person name="Huang L."/>
            <person name="Hu Y."/>
            <person name="Liang C."/>
            <person name="Hu X."/>
            <person name="Xu J."/>
            <person name="Yu X."/>
        </authorList>
    </citation>
    <scope>NUCLEOTIDE SEQUENCE [LARGE SCALE GENOMIC DNA]</scope>
    <source>
        <strain evidence="1">Henan</strain>
    </source>
</reference>